<protein>
    <recommendedName>
        <fullName evidence="3">DNA alkylation repair enzyme</fullName>
    </recommendedName>
</protein>
<name>A0A1I1N8B9_9BACT</name>
<reference evidence="1 2" key="1">
    <citation type="submission" date="2016-10" db="EMBL/GenBank/DDBJ databases">
        <authorList>
            <person name="de Groot N.N."/>
        </authorList>
    </citation>
    <scope>NUCLEOTIDE SEQUENCE [LARGE SCALE GENOMIC DNA]</scope>
    <source>
        <strain evidence="1 2">DSM 6793</strain>
    </source>
</reference>
<keyword evidence="2" id="KW-1185">Reference proteome</keyword>
<dbReference type="EMBL" id="FOLE01000013">
    <property type="protein sequence ID" value="SFC93964.1"/>
    <property type="molecule type" value="Genomic_DNA"/>
</dbReference>
<proteinExistence type="predicted"/>
<dbReference type="RefSeq" id="WP_091516295.1">
    <property type="nucleotide sequence ID" value="NZ_FOLE01000013.1"/>
</dbReference>
<evidence type="ECO:0008006" key="3">
    <source>
        <dbReference type="Google" id="ProtNLM"/>
    </source>
</evidence>
<evidence type="ECO:0000313" key="1">
    <source>
        <dbReference type="EMBL" id="SFC93964.1"/>
    </source>
</evidence>
<evidence type="ECO:0000313" key="2">
    <source>
        <dbReference type="Proteomes" id="UP000199514"/>
    </source>
</evidence>
<dbReference type="Proteomes" id="UP000199514">
    <property type="component" value="Unassembled WGS sequence"/>
</dbReference>
<sequence length="203" mass="23977">METDTLNYLAEKILNDVRNKSSFSNSMLDDMNSFPLVDYLREQVIDSDVEVIISLIKSEDINLCYLGLNLVNRVLHLELIKKYLITFWNNTDDYERRYFLMWPLLNNSQLTEKMHKEIFEFVTDNWEKWKLDYTKFAGGSANLVSFSEKRFYDKKFPNSKKWIYILGLKAIGNKTDIHVALSKFKLDNSNEMQQKVLSILKSS</sequence>
<dbReference type="AlphaFoldDB" id="A0A1I1N8B9"/>
<gene>
    <name evidence="1" type="ORF">SAMN05421780_11343</name>
</gene>
<dbReference type="STRING" id="927664.SAMN05421780_11343"/>
<organism evidence="1 2">
    <name type="scientific">Flexibacter flexilis DSM 6793</name>
    <dbReference type="NCBI Taxonomy" id="927664"/>
    <lineage>
        <taxon>Bacteria</taxon>
        <taxon>Pseudomonadati</taxon>
        <taxon>Bacteroidota</taxon>
        <taxon>Cytophagia</taxon>
        <taxon>Cytophagales</taxon>
        <taxon>Flexibacteraceae</taxon>
        <taxon>Flexibacter</taxon>
    </lineage>
</organism>
<accession>A0A1I1N8B9</accession>